<dbReference type="Proteomes" id="UP000479000">
    <property type="component" value="Unassembled WGS sequence"/>
</dbReference>
<keyword evidence="4" id="KW-1185">Reference proteome</keyword>
<dbReference type="Pfam" id="PF00665">
    <property type="entry name" value="rve"/>
    <property type="match status" value="1"/>
</dbReference>
<proteinExistence type="predicted"/>
<dbReference type="EMBL" id="CADCXU010029861">
    <property type="protein sequence ID" value="CAB0016052.1"/>
    <property type="molecule type" value="Genomic_DNA"/>
</dbReference>
<dbReference type="InterPro" id="IPR050951">
    <property type="entry name" value="Retrovirus_Pol_polyprotein"/>
</dbReference>
<evidence type="ECO:0000313" key="4">
    <source>
        <dbReference type="Proteomes" id="UP000479000"/>
    </source>
</evidence>
<protein>
    <recommendedName>
        <fullName evidence="1">RNA-directed DNA polymerase</fullName>
        <ecNumber evidence="1">2.7.7.49</ecNumber>
    </recommendedName>
</protein>
<dbReference type="OrthoDB" id="6612506at2759"/>
<dbReference type="GO" id="GO:0003676">
    <property type="term" value="F:nucleic acid binding"/>
    <property type="evidence" value="ECO:0007669"/>
    <property type="project" value="InterPro"/>
</dbReference>
<dbReference type="Gene3D" id="3.30.420.10">
    <property type="entry name" value="Ribonuclease H-like superfamily/Ribonuclease H"/>
    <property type="match status" value="1"/>
</dbReference>
<dbReference type="GO" id="GO:0003964">
    <property type="term" value="F:RNA-directed DNA polymerase activity"/>
    <property type="evidence" value="ECO:0007669"/>
    <property type="project" value="UniProtKB-EC"/>
</dbReference>
<dbReference type="EC" id="2.7.7.49" evidence="1"/>
<reference evidence="3 4" key="1">
    <citation type="submission" date="2020-02" db="EMBL/GenBank/DDBJ databases">
        <authorList>
            <person name="Ferguson B K."/>
        </authorList>
    </citation>
    <scope>NUCLEOTIDE SEQUENCE [LARGE SCALE GENOMIC DNA]</scope>
</reference>
<dbReference type="PANTHER" id="PTHR37984:SF5">
    <property type="entry name" value="PROTEIN NYNRIN-LIKE"/>
    <property type="match status" value="1"/>
</dbReference>
<accession>A0A6H5HNU8</accession>
<name>A0A6H5HNU8_9HEMI</name>
<dbReference type="SUPFAM" id="SSF53098">
    <property type="entry name" value="Ribonuclease H-like"/>
    <property type="match status" value="1"/>
</dbReference>
<feature type="domain" description="Integrase catalytic" evidence="2">
    <location>
        <begin position="63"/>
        <end position="222"/>
    </location>
</feature>
<dbReference type="InterPro" id="IPR012337">
    <property type="entry name" value="RNaseH-like_sf"/>
</dbReference>
<dbReference type="AlphaFoldDB" id="A0A6H5HNU8"/>
<dbReference type="InterPro" id="IPR036397">
    <property type="entry name" value="RNaseH_sf"/>
</dbReference>
<sequence length="256" mass="29020">MEECHDDPQSGHQGVAKTHCRVGRSYYWPGLYNDVVCYVRRCEICQRVEPPNSAPRGVMYPRFVSQPWHTVSMDIMGPFPRSKAGNKHLLVFEDSFTKWVELVPIRSTTSATILSKFRSTILNRYGTPAVLVTDNASNFVSSSVRAMVEACGVHHRTTPLYHCQANPTERANRNIRQLIRAYVDQARHACWDEYVGEFQFALNSVIHGSTKYSPAFLNFGRELIPCNSFDPGSPTSILIPQPWRLTETDGQFDCTS</sequence>
<organism evidence="3 4">
    <name type="scientific">Nesidiocoris tenuis</name>
    <dbReference type="NCBI Taxonomy" id="355587"/>
    <lineage>
        <taxon>Eukaryota</taxon>
        <taxon>Metazoa</taxon>
        <taxon>Ecdysozoa</taxon>
        <taxon>Arthropoda</taxon>
        <taxon>Hexapoda</taxon>
        <taxon>Insecta</taxon>
        <taxon>Pterygota</taxon>
        <taxon>Neoptera</taxon>
        <taxon>Paraneoptera</taxon>
        <taxon>Hemiptera</taxon>
        <taxon>Heteroptera</taxon>
        <taxon>Panheteroptera</taxon>
        <taxon>Cimicomorpha</taxon>
        <taxon>Miridae</taxon>
        <taxon>Dicyphina</taxon>
        <taxon>Nesidiocoris</taxon>
    </lineage>
</organism>
<dbReference type="PANTHER" id="PTHR37984">
    <property type="entry name" value="PROTEIN CBG26694"/>
    <property type="match status" value="1"/>
</dbReference>
<evidence type="ECO:0000259" key="2">
    <source>
        <dbReference type="PROSITE" id="PS50994"/>
    </source>
</evidence>
<dbReference type="PROSITE" id="PS50994">
    <property type="entry name" value="INTEGRASE"/>
    <property type="match status" value="1"/>
</dbReference>
<dbReference type="Gene3D" id="1.10.340.70">
    <property type="match status" value="1"/>
</dbReference>
<dbReference type="InterPro" id="IPR001584">
    <property type="entry name" value="Integrase_cat-core"/>
</dbReference>
<evidence type="ECO:0000256" key="1">
    <source>
        <dbReference type="ARBA" id="ARBA00012493"/>
    </source>
</evidence>
<gene>
    <name evidence="3" type="ORF">NTEN_LOCUS20376</name>
</gene>
<dbReference type="InterPro" id="IPR041588">
    <property type="entry name" value="Integrase_H2C2"/>
</dbReference>
<dbReference type="GO" id="GO:0015074">
    <property type="term" value="P:DNA integration"/>
    <property type="evidence" value="ECO:0007669"/>
    <property type="project" value="InterPro"/>
</dbReference>
<evidence type="ECO:0000313" key="3">
    <source>
        <dbReference type="EMBL" id="CAB0016052.1"/>
    </source>
</evidence>
<dbReference type="Pfam" id="PF17921">
    <property type="entry name" value="Integrase_H2C2"/>
    <property type="match status" value="1"/>
</dbReference>